<dbReference type="PANTHER" id="PTHR23011:SF28">
    <property type="entry name" value="CYCLIC NUCLEOTIDE-BINDING DOMAIN CONTAINING PROTEIN"/>
    <property type="match status" value="1"/>
</dbReference>
<keyword evidence="3" id="KW-1185">Reference proteome</keyword>
<dbReference type="EMBL" id="JADGIZ020000019">
    <property type="protein sequence ID" value="KAL2916040.1"/>
    <property type="molecule type" value="Genomic_DNA"/>
</dbReference>
<accession>A0ABR4N948</accession>
<reference evidence="2 3" key="1">
    <citation type="submission" date="2023-09" db="EMBL/GenBank/DDBJ databases">
        <title>Pangenome analysis of Batrachochytrium dendrobatidis and related Chytrids.</title>
        <authorList>
            <person name="Yacoub M.N."/>
            <person name="Stajich J.E."/>
            <person name="James T.Y."/>
        </authorList>
    </citation>
    <scope>NUCLEOTIDE SEQUENCE [LARGE SCALE GENOMIC DNA]</scope>
    <source>
        <strain evidence="2 3">JEL0888</strain>
    </source>
</reference>
<protein>
    <recommendedName>
        <fullName evidence="1">Cyclic nucleotide-binding domain-containing protein</fullName>
    </recommendedName>
</protein>
<dbReference type="Pfam" id="PF00027">
    <property type="entry name" value="cNMP_binding"/>
    <property type="match status" value="1"/>
</dbReference>
<dbReference type="PANTHER" id="PTHR23011">
    <property type="entry name" value="CYCLIC NUCLEOTIDE-BINDING DOMAIN CONTAINING PROTEIN"/>
    <property type="match status" value="1"/>
</dbReference>
<organism evidence="2 3">
    <name type="scientific">Polyrhizophydium stewartii</name>
    <dbReference type="NCBI Taxonomy" id="2732419"/>
    <lineage>
        <taxon>Eukaryota</taxon>
        <taxon>Fungi</taxon>
        <taxon>Fungi incertae sedis</taxon>
        <taxon>Chytridiomycota</taxon>
        <taxon>Chytridiomycota incertae sedis</taxon>
        <taxon>Chytridiomycetes</taxon>
        <taxon>Rhizophydiales</taxon>
        <taxon>Rhizophydiales incertae sedis</taxon>
        <taxon>Polyrhizophydium</taxon>
    </lineage>
</organism>
<evidence type="ECO:0000259" key="1">
    <source>
        <dbReference type="PROSITE" id="PS50042"/>
    </source>
</evidence>
<dbReference type="InterPro" id="IPR018490">
    <property type="entry name" value="cNMP-bd_dom_sf"/>
</dbReference>
<dbReference type="InterPro" id="IPR000595">
    <property type="entry name" value="cNMP-bd_dom"/>
</dbReference>
<proteinExistence type="predicted"/>
<gene>
    <name evidence="2" type="ORF">HK105_204464</name>
</gene>
<dbReference type="Proteomes" id="UP001527925">
    <property type="component" value="Unassembled WGS sequence"/>
</dbReference>
<dbReference type="Gene3D" id="2.60.120.10">
    <property type="entry name" value="Jelly Rolls"/>
    <property type="match status" value="2"/>
</dbReference>
<dbReference type="CDD" id="cd00038">
    <property type="entry name" value="CAP_ED"/>
    <property type="match status" value="1"/>
</dbReference>
<evidence type="ECO:0000313" key="2">
    <source>
        <dbReference type="EMBL" id="KAL2916040.1"/>
    </source>
</evidence>
<evidence type="ECO:0000313" key="3">
    <source>
        <dbReference type="Proteomes" id="UP001527925"/>
    </source>
</evidence>
<feature type="domain" description="Cyclic nucleotide-binding" evidence="1">
    <location>
        <begin position="107"/>
        <end position="172"/>
    </location>
</feature>
<dbReference type="PROSITE" id="PS50042">
    <property type="entry name" value="CNMP_BINDING_3"/>
    <property type="match status" value="1"/>
</dbReference>
<name>A0ABR4N948_9FUNG</name>
<comment type="caution">
    <text evidence="2">The sequence shown here is derived from an EMBL/GenBank/DDBJ whole genome shotgun (WGS) entry which is preliminary data.</text>
</comment>
<sequence length="409" mass="46454">MRRFSEVDEIHDDGNNRHLGESALLVKGETYRSSISEVMSLSYSAEMQQNDTLLFMLKNHQSKPDSSLTVKEKDIEALERLLKIHVKAMQRFTMDQRLKARHVSKAFYFMLSGQVEIFKVKDNKKYRLNALNAGESFGDRTMNLLNDKRTASVATTTDSEFLKIDKSDFFDITNIYDEKHMANRIGEISQIPLIGAAEGGFLEKIKSFCSFITFEPNEPIVLEGSSNVKVYWILKGTCKCLKVVPFMRKHLGATYESGERTVLVPYDPLLRTSALKDDDDITRQLLAINELSFGDYFPDFPAAPEDYLDHGAFDRAGYTAPIESEDPTHPNAKAAASVVAATRVEVICVNRAEFVRIAPDSVLRRLMTQDHVFKVPLSQVQDLYLSKLSWGNYRKKVSDEVTGRRRHAE</sequence>
<dbReference type="SUPFAM" id="SSF51206">
    <property type="entry name" value="cAMP-binding domain-like"/>
    <property type="match status" value="2"/>
</dbReference>
<dbReference type="InterPro" id="IPR014710">
    <property type="entry name" value="RmlC-like_jellyroll"/>
</dbReference>